<dbReference type="Proteomes" id="UP001479436">
    <property type="component" value="Unassembled WGS sequence"/>
</dbReference>
<proteinExistence type="predicted"/>
<dbReference type="Pfam" id="PF10184">
    <property type="entry name" value="DUF2358"/>
    <property type="match status" value="1"/>
</dbReference>
<dbReference type="InterPro" id="IPR018790">
    <property type="entry name" value="DUF2358"/>
</dbReference>
<accession>A0ABR2VP13</accession>
<gene>
    <name evidence="2" type="ORF">K7432_014790</name>
</gene>
<dbReference type="PANTHER" id="PTHR31094:SF2">
    <property type="entry name" value="RIKEN CDNA 2310061I04 GENE"/>
    <property type="match status" value="1"/>
</dbReference>
<name>A0ABR2VP13_9FUNG</name>
<keyword evidence="3" id="KW-1185">Reference proteome</keyword>
<dbReference type="PANTHER" id="PTHR31094">
    <property type="entry name" value="RIKEN CDNA 2310061I04 GENE"/>
    <property type="match status" value="1"/>
</dbReference>
<organism evidence="2 3">
    <name type="scientific">Basidiobolus ranarum</name>
    <dbReference type="NCBI Taxonomy" id="34480"/>
    <lineage>
        <taxon>Eukaryota</taxon>
        <taxon>Fungi</taxon>
        <taxon>Fungi incertae sedis</taxon>
        <taxon>Zoopagomycota</taxon>
        <taxon>Entomophthoromycotina</taxon>
        <taxon>Basidiobolomycetes</taxon>
        <taxon>Basidiobolales</taxon>
        <taxon>Basidiobolaceae</taxon>
        <taxon>Basidiobolus</taxon>
    </lineage>
</organism>
<comment type="caution">
    <text evidence="2">The sequence shown here is derived from an EMBL/GenBank/DDBJ whole genome shotgun (WGS) entry which is preliminary data.</text>
</comment>
<evidence type="ECO:0000313" key="2">
    <source>
        <dbReference type="EMBL" id="KAK9687447.1"/>
    </source>
</evidence>
<feature type="compositionally biased region" description="Polar residues" evidence="1">
    <location>
        <begin position="44"/>
        <end position="55"/>
    </location>
</feature>
<dbReference type="EMBL" id="JASJQH010008657">
    <property type="protein sequence ID" value="KAK9687447.1"/>
    <property type="molecule type" value="Genomic_DNA"/>
</dbReference>
<evidence type="ECO:0000313" key="3">
    <source>
        <dbReference type="Proteomes" id="UP001479436"/>
    </source>
</evidence>
<reference evidence="2 3" key="1">
    <citation type="submission" date="2023-04" db="EMBL/GenBank/DDBJ databases">
        <title>Genome of Basidiobolus ranarum AG-B5.</title>
        <authorList>
            <person name="Stajich J.E."/>
            <person name="Carter-House D."/>
            <person name="Gryganskyi A."/>
        </authorList>
    </citation>
    <scope>NUCLEOTIDE SEQUENCE [LARGE SCALE GENOMIC DNA]</scope>
    <source>
        <strain evidence="2 3">AG-B5</strain>
    </source>
</reference>
<evidence type="ECO:0000256" key="1">
    <source>
        <dbReference type="SAM" id="MobiDB-lite"/>
    </source>
</evidence>
<protein>
    <submittedName>
        <fullName evidence="2">Uncharacterized protein</fullName>
    </submittedName>
</protein>
<feature type="region of interest" description="Disordered" evidence="1">
    <location>
        <begin position="44"/>
        <end position="69"/>
    </location>
</feature>
<sequence>MSSILLSKHLTSSVKLLRFSSFFKKPYPTVGCFSSYSKVTQQMPIQKSESDQPSTEPDKDPSKSPNGASEYELNVGAAVDTLRQELPNFFVFGLNNTSIYSPNILLWEPRYTGLQIRGKWSYLVLAATVRWSLRWYYSDLRFDILKLTQNRAGSVGEIDTEKPSSEVELVLRWSLEGTPKVRFLSPSGGNSRTVYEGVFIYNFDQSGLIRRHVIEHINPAPSEKIFRFKWWPRSVIKPQGLGVGLVPAKGWSLASEQPPTEEAK</sequence>